<dbReference type="PANTHER" id="PTHR10404:SF75">
    <property type="entry name" value="GLUTAMATE CARBOXYPEPTIDASE AMP1-RELATED"/>
    <property type="match status" value="1"/>
</dbReference>
<name>A0ABR2LU60_9ASPA</name>
<organism evidence="1 2">
    <name type="scientific">Platanthera guangdongensis</name>
    <dbReference type="NCBI Taxonomy" id="2320717"/>
    <lineage>
        <taxon>Eukaryota</taxon>
        <taxon>Viridiplantae</taxon>
        <taxon>Streptophyta</taxon>
        <taxon>Embryophyta</taxon>
        <taxon>Tracheophyta</taxon>
        <taxon>Spermatophyta</taxon>
        <taxon>Magnoliopsida</taxon>
        <taxon>Liliopsida</taxon>
        <taxon>Asparagales</taxon>
        <taxon>Orchidaceae</taxon>
        <taxon>Orchidoideae</taxon>
        <taxon>Orchideae</taxon>
        <taxon>Orchidinae</taxon>
        <taxon>Platanthera</taxon>
    </lineage>
</organism>
<dbReference type="InterPro" id="IPR039373">
    <property type="entry name" value="Peptidase_M28B"/>
</dbReference>
<dbReference type="SUPFAM" id="SSF53187">
    <property type="entry name" value="Zn-dependent exopeptidases"/>
    <property type="match status" value="1"/>
</dbReference>
<keyword evidence="1" id="KW-0378">Hydrolase</keyword>
<dbReference type="EMBL" id="JBBWWR010000015">
    <property type="protein sequence ID" value="KAK8950004.1"/>
    <property type="molecule type" value="Genomic_DNA"/>
</dbReference>
<evidence type="ECO:0000313" key="1">
    <source>
        <dbReference type="EMBL" id="KAK8950004.1"/>
    </source>
</evidence>
<gene>
    <name evidence="1" type="primary">AMP1</name>
    <name evidence="1" type="ORF">KSP40_PGU003533</name>
</gene>
<dbReference type="Gene3D" id="3.40.630.10">
    <property type="entry name" value="Zn peptidases"/>
    <property type="match status" value="1"/>
</dbReference>
<dbReference type="GO" id="GO:0004180">
    <property type="term" value="F:carboxypeptidase activity"/>
    <property type="evidence" value="ECO:0007669"/>
    <property type="project" value="UniProtKB-KW"/>
</dbReference>
<keyword evidence="1" id="KW-0645">Protease</keyword>
<comment type="caution">
    <text evidence="1">The sequence shown here is derived from an EMBL/GenBank/DDBJ whole genome shotgun (WGS) entry which is preliminary data.</text>
</comment>
<dbReference type="Proteomes" id="UP001412067">
    <property type="component" value="Unassembled WGS sequence"/>
</dbReference>
<proteinExistence type="predicted"/>
<protein>
    <submittedName>
        <fullName evidence="1">Glutamate carboxypeptidase 2</fullName>
    </submittedName>
</protein>
<sequence>MAEGFAGVLKSFRVVGNGFLTKVEVMEQLERDLVNTLEEEQIVKNVIIGREKVAINVFHMPIIMKGYEEPDHYVILGSHRYSWTYGVVDRNNGAFILLDVSRHLGAFLCYRWSPMKTIILCSWDAEEFGMDRVLRKHKSLFIMFFVTSSSNSISKDHTGGFLNEELELVLRSHYRALYLQAFDVIVNCSGLEDEQQPKVALQLLHVTSLMDSGCCFGATQISIEDIAKKYWVSHIGDSDVRRIYAQRSMIARLLFFLNSFVRHGSPP</sequence>
<keyword evidence="1" id="KW-0121">Carboxypeptidase</keyword>
<dbReference type="PANTHER" id="PTHR10404">
    <property type="entry name" value="N-ACETYLATED-ALPHA-LINKED ACIDIC DIPEPTIDASE"/>
    <property type="match status" value="1"/>
</dbReference>
<accession>A0ABR2LU60</accession>
<evidence type="ECO:0000313" key="2">
    <source>
        <dbReference type="Proteomes" id="UP001412067"/>
    </source>
</evidence>
<reference evidence="1 2" key="1">
    <citation type="journal article" date="2022" name="Nat. Plants">
        <title>Genomes of leafy and leafless Platanthera orchids illuminate the evolution of mycoheterotrophy.</title>
        <authorList>
            <person name="Li M.H."/>
            <person name="Liu K.W."/>
            <person name="Li Z."/>
            <person name="Lu H.C."/>
            <person name="Ye Q.L."/>
            <person name="Zhang D."/>
            <person name="Wang J.Y."/>
            <person name="Li Y.F."/>
            <person name="Zhong Z.M."/>
            <person name="Liu X."/>
            <person name="Yu X."/>
            <person name="Liu D.K."/>
            <person name="Tu X.D."/>
            <person name="Liu B."/>
            <person name="Hao Y."/>
            <person name="Liao X.Y."/>
            <person name="Jiang Y.T."/>
            <person name="Sun W.H."/>
            <person name="Chen J."/>
            <person name="Chen Y.Q."/>
            <person name="Ai Y."/>
            <person name="Zhai J.W."/>
            <person name="Wu S.S."/>
            <person name="Zhou Z."/>
            <person name="Hsiao Y.Y."/>
            <person name="Wu W.L."/>
            <person name="Chen Y.Y."/>
            <person name="Lin Y.F."/>
            <person name="Hsu J.L."/>
            <person name="Li C.Y."/>
            <person name="Wang Z.W."/>
            <person name="Zhao X."/>
            <person name="Zhong W.Y."/>
            <person name="Ma X.K."/>
            <person name="Ma L."/>
            <person name="Huang J."/>
            <person name="Chen G.Z."/>
            <person name="Huang M.Z."/>
            <person name="Huang L."/>
            <person name="Peng D.H."/>
            <person name="Luo Y.B."/>
            <person name="Zou S.Q."/>
            <person name="Chen S.P."/>
            <person name="Lan S."/>
            <person name="Tsai W.C."/>
            <person name="Van de Peer Y."/>
            <person name="Liu Z.J."/>
        </authorList>
    </citation>
    <scope>NUCLEOTIDE SEQUENCE [LARGE SCALE GENOMIC DNA]</scope>
    <source>
        <strain evidence="1">Lor288</strain>
    </source>
</reference>
<keyword evidence="2" id="KW-1185">Reference proteome</keyword>